<evidence type="ECO:0000256" key="4">
    <source>
        <dbReference type="ARBA" id="ARBA00023289"/>
    </source>
</evidence>
<evidence type="ECO:0000259" key="7">
    <source>
        <dbReference type="PROSITE" id="PS50846"/>
    </source>
</evidence>
<dbReference type="Pfam" id="PF00403">
    <property type="entry name" value="HMA"/>
    <property type="match status" value="1"/>
</dbReference>
<evidence type="ECO:0000256" key="1">
    <source>
        <dbReference type="ARBA" id="ARBA00022481"/>
    </source>
</evidence>
<accession>A0A822Y5P7</accession>
<protein>
    <recommendedName>
        <fullName evidence="7">HMA domain-containing protein</fullName>
    </recommendedName>
</protein>
<dbReference type="Gene3D" id="3.30.70.100">
    <property type="match status" value="1"/>
</dbReference>
<dbReference type="InterPro" id="IPR036163">
    <property type="entry name" value="HMA_dom_sf"/>
</dbReference>
<comment type="similarity">
    <text evidence="5">Belongs to the HIPP family.</text>
</comment>
<evidence type="ECO:0000256" key="2">
    <source>
        <dbReference type="ARBA" id="ARBA00022723"/>
    </source>
</evidence>
<comment type="caution">
    <text evidence="8">The sequence shown here is derived from an EMBL/GenBank/DDBJ whole genome shotgun (WGS) entry which is preliminary data.</text>
</comment>
<dbReference type="EMBL" id="DUZY01000001">
    <property type="protein sequence ID" value="DAD24928.1"/>
    <property type="molecule type" value="Genomic_DNA"/>
</dbReference>
<keyword evidence="3" id="KW-0449">Lipoprotein</keyword>
<reference evidence="8 9" key="1">
    <citation type="journal article" date="2020" name="Mol. Biol. Evol.">
        <title>Distinct Expression and Methylation Patterns for Genes with Different Fates following a Single Whole-Genome Duplication in Flowering Plants.</title>
        <authorList>
            <person name="Shi T."/>
            <person name="Rahmani R.S."/>
            <person name="Gugger P.F."/>
            <person name="Wang M."/>
            <person name="Li H."/>
            <person name="Zhang Y."/>
            <person name="Li Z."/>
            <person name="Wang Q."/>
            <person name="Van de Peer Y."/>
            <person name="Marchal K."/>
            <person name="Chen J."/>
        </authorList>
    </citation>
    <scope>NUCLEOTIDE SEQUENCE [LARGE SCALE GENOMIC DNA]</scope>
    <source>
        <tissue evidence="8">Leaf</tissue>
    </source>
</reference>
<gene>
    <name evidence="8" type="ORF">HUJ06_026392</name>
</gene>
<dbReference type="PANTHER" id="PTHR45811:SF33">
    <property type="entry name" value="HEAVY METAL-ASSOCIATED ISOPRENYLATED PLANT PROTEIN 2-RELATED"/>
    <property type="match status" value="1"/>
</dbReference>
<keyword evidence="4" id="KW-0636">Prenylation</keyword>
<sequence length="143" mass="15971">MLYVYYSSPTQEMVLKVTSINCNRCKAEILTAVTKLLGIDKISVDMEQGTLFVSGEVDPAQVANQVRKIGKVAEIISVGPLKAAETPRQETEKKVETPEEPDELPFPLKEPDHPNSFPRCCRECEFDAVVYETCDNGRFCSIL</sequence>
<evidence type="ECO:0000256" key="3">
    <source>
        <dbReference type="ARBA" id="ARBA00023288"/>
    </source>
</evidence>
<dbReference type="Proteomes" id="UP000607653">
    <property type="component" value="Unassembled WGS sequence"/>
</dbReference>
<proteinExistence type="inferred from homology"/>
<dbReference type="InterPro" id="IPR051863">
    <property type="entry name" value="HIPP"/>
</dbReference>
<organism evidence="8 9">
    <name type="scientific">Nelumbo nucifera</name>
    <name type="common">Sacred lotus</name>
    <dbReference type="NCBI Taxonomy" id="4432"/>
    <lineage>
        <taxon>Eukaryota</taxon>
        <taxon>Viridiplantae</taxon>
        <taxon>Streptophyta</taxon>
        <taxon>Embryophyta</taxon>
        <taxon>Tracheophyta</taxon>
        <taxon>Spermatophyta</taxon>
        <taxon>Magnoliopsida</taxon>
        <taxon>Proteales</taxon>
        <taxon>Nelumbonaceae</taxon>
        <taxon>Nelumbo</taxon>
    </lineage>
</organism>
<evidence type="ECO:0000313" key="9">
    <source>
        <dbReference type="Proteomes" id="UP000607653"/>
    </source>
</evidence>
<dbReference type="SUPFAM" id="SSF55008">
    <property type="entry name" value="HMA, heavy metal-associated domain"/>
    <property type="match status" value="1"/>
</dbReference>
<name>A0A822Y5P7_NELNU</name>
<dbReference type="GO" id="GO:0046872">
    <property type="term" value="F:metal ion binding"/>
    <property type="evidence" value="ECO:0007669"/>
    <property type="project" value="UniProtKB-KW"/>
</dbReference>
<keyword evidence="2" id="KW-0479">Metal-binding</keyword>
<keyword evidence="1" id="KW-0488">Methylation</keyword>
<dbReference type="PROSITE" id="PS50846">
    <property type="entry name" value="HMA_2"/>
    <property type="match status" value="1"/>
</dbReference>
<feature type="domain" description="HMA" evidence="7">
    <location>
        <begin position="11"/>
        <end position="74"/>
    </location>
</feature>
<dbReference type="PANTHER" id="PTHR45811">
    <property type="entry name" value="COPPER TRANSPORT PROTEIN FAMILY-RELATED"/>
    <property type="match status" value="1"/>
</dbReference>
<dbReference type="AlphaFoldDB" id="A0A822Y5P7"/>
<feature type="compositionally biased region" description="Basic and acidic residues" evidence="6">
    <location>
        <begin position="85"/>
        <end position="97"/>
    </location>
</feature>
<evidence type="ECO:0000313" key="8">
    <source>
        <dbReference type="EMBL" id="DAD24928.1"/>
    </source>
</evidence>
<evidence type="ECO:0000256" key="6">
    <source>
        <dbReference type="SAM" id="MobiDB-lite"/>
    </source>
</evidence>
<dbReference type="InterPro" id="IPR006121">
    <property type="entry name" value="HMA_dom"/>
</dbReference>
<keyword evidence="9" id="KW-1185">Reference proteome</keyword>
<feature type="region of interest" description="Disordered" evidence="6">
    <location>
        <begin position="83"/>
        <end position="111"/>
    </location>
</feature>
<evidence type="ECO:0000256" key="5">
    <source>
        <dbReference type="ARBA" id="ARBA00024045"/>
    </source>
</evidence>